<name>A0A9P8V282_9PEZI</name>
<keyword evidence="3" id="KW-0863">Zinc-finger</keyword>
<keyword evidence="1" id="KW-0479">Metal-binding</keyword>
<dbReference type="PROSITE" id="PS00028">
    <property type="entry name" value="ZINC_FINGER_C2H2_1"/>
    <property type="match status" value="1"/>
</dbReference>
<dbReference type="PROSITE" id="PS50143">
    <property type="entry name" value="BIR_REPEAT_2"/>
    <property type="match status" value="1"/>
</dbReference>
<reference evidence="5" key="1">
    <citation type="journal article" date="2021" name="Nat. Commun.">
        <title>Genetic determinants of endophytism in the Arabidopsis root mycobiome.</title>
        <authorList>
            <person name="Mesny F."/>
            <person name="Miyauchi S."/>
            <person name="Thiergart T."/>
            <person name="Pickel B."/>
            <person name="Atanasova L."/>
            <person name="Karlsson M."/>
            <person name="Huettel B."/>
            <person name="Barry K.W."/>
            <person name="Haridas S."/>
            <person name="Chen C."/>
            <person name="Bauer D."/>
            <person name="Andreopoulos W."/>
            <person name="Pangilinan J."/>
            <person name="LaButti K."/>
            <person name="Riley R."/>
            <person name="Lipzen A."/>
            <person name="Clum A."/>
            <person name="Drula E."/>
            <person name="Henrissat B."/>
            <person name="Kohler A."/>
            <person name="Grigoriev I.V."/>
            <person name="Martin F.M."/>
            <person name="Hacquard S."/>
        </authorList>
    </citation>
    <scope>NUCLEOTIDE SEQUENCE</scope>
    <source>
        <strain evidence="5">MPI-SDFR-AT-0117</strain>
    </source>
</reference>
<evidence type="ECO:0000313" key="5">
    <source>
        <dbReference type="EMBL" id="KAH6673967.1"/>
    </source>
</evidence>
<keyword evidence="2" id="KW-0862">Zinc</keyword>
<evidence type="ECO:0000256" key="3">
    <source>
        <dbReference type="PROSITE-ProRule" id="PRU00042"/>
    </source>
</evidence>
<dbReference type="AlphaFoldDB" id="A0A9P8V282"/>
<dbReference type="PANTHER" id="PTHR46771:SF5">
    <property type="entry name" value="DETERIN"/>
    <property type="match status" value="1"/>
</dbReference>
<feature type="domain" description="C2H2-type" evidence="4">
    <location>
        <begin position="320"/>
        <end position="343"/>
    </location>
</feature>
<dbReference type="InterPro" id="IPR051190">
    <property type="entry name" value="Baculoviral_IAP"/>
</dbReference>
<dbReference type="Proteomes" id="UP000770015">
    <property type="component" value="Unassembled WGS sequence"/>
</dbReference>
<dbReference type="EMBL" id="JAGSXJ010000026">
    <property type="protein sequence ID" value="KAH6673967.1"/>
    <property type="molecule type" value="Genomic_DNA"/>
</dbReference>
<evidence type="ECO:0000256" key="2">
    <source>
        <dbReference type="ARBA" id="ARBA00022833"/>
    </source>
</evidence>
<gene>
    <name evidence="5" type="ORF">F5X68DRAFT_246730</name>
</gene>
<dbReference type="OrthoDB" id="2196114at2759"/>
<dbReference type="PROSITE" id="PS50157">
    <property type="entry name" value="ZINC_FINGER_C2H2_2"/>
    <property type="match status" value="1"/>
</dbReference>
<evidence type="ECO:0000313" key="6">
    <source>
        <dbReference type="Proteomes" id="UP000770015"/>
    </source>
</evidence>
<sequence length="349" mass="37940">MHTTTEQRISTFEGRTDVLPIDIKKLAEAGFCWTPFKSSPRAVRCEVCEVILKDISPQTDPIVAHKRACPDCPFIKTVMTVKLPGAIQAPAPNSAKASVTIRGPEAAKTPDAIKFIRYLDTTKPPKITETPKAQHLGHKSLNVSKAPQLIKALGAVKPAIAVVQAPYTGENDPANAMLIDVGNSEQVDPPFVELPILASAKGTSPPSGAIGDLMELFNGMQNKDAALPMGIFEDPMEVFAAMPSKGEPVNSIIGTLTNRNIQAEPGIIAEKGPYSATTRPIPDDLRTCQRCKAILEDRDQLFRHVFTDCGNNPDACPNPYPCRVCRASFDTKKLLKKHLQSVHNISLWF</sequence>
<dbReference type="Gene3D" id="1.10.1170.10">
    <property type="entry name" value="Inhibitor Of Apoptosis Protein (2mihbC-IAP-1), Chain A"/>
    <property type="match status" value="1"/>
</dbReference>
<dbReference type="PANTHER" id="PTHR46771">
    <property type="entry name" value="DETERIN"/>
    <property type="match status" value="1"/>
</dbReference>
<organism evidence="5 6">
    <name type="scientific">Plectosphaerella plurivora</name>
    <dbReference type="NCBI Taxonomy" id="936078"/>
    <lineage>
        <taxon>Eukaryota</taxon>
        <taxon>Fungi</taxon>
        <taxon>Dikarya</taxon>
        <taxon>Ascomycota</taxon>
        <taxon>Pezizomycotina</taxon>
        <taxon>Sordariomycetes</taxon>
        <taxon>Hypocreomycetidae</taxon>
        <taxon>Glomerellales</taxon>
        <taxon>Plectosphaerellaceae</taxon>
        <taxon>Plectosphaerella</taxon>
    </lineage>
</organism>
<dbReference type="Pfam" id="PF00653">
    <property type="entry name" value="BIR"/>
    <property type="match status" value="1"/>
</dbReference>
<dbReference type="InterPro" id="IPR013087">
    <property type="entry name" value="Znf_C2H2_type"/>
</dbReference>
<comment type="caution">
    <text evidence="5">The sequence shown here is derived from an EMBL/GenBank/DDBJ whole genome shotgun (WGS) entry which is preliminary data.</text>
</comment>
<keyword evidence="6" id="KW-1185">Reference proteome</keyword>
<dbReference type="SMART" id="SM00355">
    <property type="entry name" value="ZnF_C2H2"/>
    <property type="match status" value="1"/>
</dbReference>
<dbReference type="SUPFAM" id="SSF57924">
    <property type="entry name" value="Inhibitor of apoptosis (IAP) repeat"/>
    <property type="match status" value="1"/>
</dbReference>
<dbReference type="GO" id="GO:0008270">
    <property type="term" value="F:zinc ion binding"/>
    <property type="evidence" value="ECO:0007669"/>
    <property type="project" value="UniProtKB-KW"/>
</dbReference>
<dbReference type="InterPro" id="IPR001370">
    <property type="entry name" value="BIR_rpt"/>
</dbReference>
<protein>
    <recommendedName>
        <fullName evidence="4">C2H2-type domain-containing protein</fullName>
    </recommendedName>
</protein>
<evidence type="ECO:0000259" key="4">
    <source>
        <dbReference type="PROSITE" id="PS50157"/>
    </source>
</evidence>
<accession>A0A9P8V282</accession>
<proteinExistence type="predicted"/>
<dbReference type="Gene3D" id="3.30.160.60">
    <property type="entry name" value="Classic Zinc Finger"/>
    <property type="match status" value="1"/>
</dbReference>
<evidence type="ECO:0000256" key="1">
    <source>
        <dbReference type="ARBA" id="ARBA00022723"/>
    </source>
</evidence>
<dbReference type="SMART" id="SM00238">
    <property type="entry name" value="BIR"/>
    <property type="match status" value="1"/>
</dbReference>